<dbReference type="InterPro" id="IPR050791">
    <property type="entry name" value="Aldo-Keto_reductase"/>
</dbReference>
<dbReference type="InterPro" id="IPR020471">
    <property type="entry name" value="AKR"/>
</dbReference>
<dbReference type="InterPro" id="IPR036812">
    <property type="entry name" value="NAD(P)_OxRdtase_dom_sf"/>
</dbReference>
<feature type="domain" description="NADP-dependent oxidoreductase" evidence="2">
    <location>
        <begin position="16"/>
        <end position="310"/>
    </location>
</feature>
<protein>
    <submittedName>
        <fullName evidence="3">Oxidoreductase</fullName>
    </submittedName>
</protein>
<comment type="caution">
    <text evidence="3">The sequence shown here is derived from an EMBL/GenBank/DDBJ whole genome shotgun (WGS) entry which is preliminary data.</text>
</comment>
<gene>
    <name evidence="3" type="ORF">GCM10007874_29860</name>
</gene>
<organism evidence="3 4">
    <name type="scientific">Labrys miyagiensis</name>
    <dbReference type="NCBI Taxonomy" id="346912"/>
    <lineage>
        <taxon>Bacteria</taxon>
        <taxon>Pseudomonadati</taxon>
        <taxon>Pseudomonadota</taxon>
        <taxon>Alphaproteobacteria</taxon>
        <taxon>Hyphomicrobiales</taxon>
        <taxon>Xanthobacteraceae</taxon>
        <taxon>Labrys</taxon>
    </lineage>
</organism>
<dbReference type="SUPFAM" id="SSF51430">
    <property type="entry name" value="NAD(P)-linked oxidoreductase"/>
    <property type="match status" value="1"/>
</dbReference>
<dbReference type="EMBL" id="BSPC01000026">
    <property type="protein sequence ID" value="GLS19969.1"/>
    <property type="molecule type" value="Genomic_DNA"/>
</dbReference>
<evidence type="ECO:0000256" key="1">
    <source>
        <dbReference type="ARBA" id="ARBA00023002"/>
    </source>
</evidence>
<evidence type="ECO:0000313" key="3">
    <source>
        <dbReference type="EMBL" id="GLS19969.1"/>
    </source>
</evidence>
<dbReference type="Proteomes" id="UP001156882">
    <property type="component" value="Unassembled WGS sequence"/>
</dbReference>
<dbReference type="Pfam" id="PF00248">
    <property type="entry name" value="Aldo_ket_red"/>
    <property type="match status" value="1"/>
</dbReference>
<dbReference type="Gene3D" id="3.20.20.100">
    <property type="entry name" value="NADP-dependent oxidoreductase domain"/>
    <property type="match status" value="1"/>
</dbReference>
<sequence length="321" mass="34694">MKMRSLGHNGPQVSAIGLGCMRMSNITGGPQPGPDRNRESVAVIEAALEAGITLLNTGDFYGMGHNETLVAKAIRGRRDQAFLSVKCGIRRTHTGAILSMDGRPDSIKNYAAYSLQRLGVDYIDLYQPARADPSVPFEETIGAVADLIREGKVRYLGVSEINADQLRRAHATHPVSALEIEYSLASRFIEREMLPLARELGVGVVAYGVVTQGLLAGAMQGGVVDEALATSFARFRGETLRRNLEKASFLERLARSKHRTPAQLAIAWVLSRGDDIVPLVGMSRRSRLPENLGALDVAFNEDELAALDQAFAPGAIVGTRS</sequence>
<dbReference type="PRINTS" id="PR00069">
    <property type="entry name" value="ALDKETRDTASE"/>
</dbReference>
<dbReference type="PANTHER" id="PTHR43625">
    <property type="entry name" value="AFLATOXIN B1 ALDEHYDE REDUCTASE"/>
    <property type="match status" value="1"/>
</dbReference>
<accession>A0ABQ6CJQ3</accession>
<dbReference type="InterPro" id="IPR023210">
    <property type="entry name" value="NADP_OxRdtase_dom"/>
</dbReference>
<dbReference type="PANTHER" id="PTHR43625:SF40">
    <property type="entry name" value="ALDO-KETO REDUCTASE YAKC [NADP(+)]"/>
    <property type="match status" value="1"/>
</dbReference>
<keyword evidence="1" id="KW-0560">Oxidoreductase</keyword>
<dbReference type="PROSITE" id="PS51257">
    <property type="entry name" value="PROKAR_LIPOPROTEIN"/>
    <property type="match status" value="1"/>
</dbReference>
<proteinExistence type="predicted"/>
<reference evidence="4" key="1">
    <citation type="journal article" date="2019" name="Int. J. Syst. Evol. Microbiol.">
        <title>The Global Catalogue of Microorganisms (GCM) 10K type strain sequencing project: providing services to taxonomists for standard genome sequencing and annotation.</title>
        <authorList>
            <consortium name="The Broad Institute Genomics Platform"/>
            <consortium name="The Broad Institute Genome Sequencing Center for Infectious Disease"/>
            <person name="Wu L."/>
            <person name="Ma J."/>
        </authorList>
    </citation>
    <scope>NUCLEOTIDE SEQUENCE [LARGE SCALE GENOMIC DNA]</scope>
    <source>
        <strain evidence="4">NBRC 101365</strain>
    </source>
</reference>
<name>A0ABQ6CJQ3_9HYPH</name>
<evidence type="ECO:0000313" key="4">
    <source>
        <dbReference type="Proteomes" id="UP001156882"/>
    </source>
</evidence>
<keyword evidence="4" id="KW-1185">Reference proteome</keyword>
<evidence type="ECO:0000259" key="2">
    <source>
        <dbReference type="Pfam" id="PF00248"/>
    </source>
</evidence>